<evidence type="ECO:0000259" key="1">
    <source>
        <dbReference type="SMART" id="SM00563"/>
    </source>
</evidence>
<sequence length="271" mass="30072">MNIFSTLRDWVVPREIEEKFERTPKSLGSYRYDPWGYHPDTAVVSLTVVKQFFDYYFRVETEGIENIPKEGRALIIANHSGQLPIDGILIGTAMATADNPRLARAMVERFFPTVPFVGNFLNQTGAVIGDPINCVRMLENEEAVIVFPEGIRGSGKLWQDRYQLKRFGNGFLHIAMATGTPIIPVGVVGCEETIPSAANLKPLANLLGLPYFPLALPVVLPAKVHLQFGEPLFFENDAEDEDAVTARVEQVKTAITGLIQKGLVKRKGVFV</sequence>
<dbReference type="AlphaFoldDB" id="A0A8J7QIP0"/>
<organism evidence="2 3">
    <name type="scientific">Acanthopleuribacter pedis</name>
    <dbReference type="NCBI Taxonomy" id="442870"/>
    <lineage>
        <taxon>Bacteria</taxon>
        <taxon>Pseudomonadati</taxon>
        <taxon>Acidobacteriota</taxon>
        <taxon>Holophagae</taxon>
        <taxon>Acanthopleuribacterales</taxon>
        <taxon>Acanthopleuribacteraceae</taxon>
        <taxon>Acanthopleuribacter</taxon>
    </lineage>
</organism>
<comment type="caution">
    <text evidence="2">The sequence shown here is derived from an EMBL/GenBank/DDBJ whole genome shotgun (WGS) entry which is preliminary data.</text>
</comment>
<dbReference type="PANTHER" id="PTHR22753:SF14">
    <property type="entry name" value="MONOACYLGLYCEROL_DIACYLGLYCEROL O-ACYLTRANSFERASE"/>
    <property type="match status" value="1"/>
</dbReference>
<name>A0A8J7QIP0_9BACT</name>
<protein>
    <submittedName>
        <fullName evidence="2">Acyltransferase family protein</fullName>
    </submittedName>
</protein>
<gene>
    <name evidence="2" type="ORF">J3U88_10525</name>
</gene>
<dbReference type="SMART" id="SM00563">
    <property type="entry name" value="PlsC"/>
    <property type="match status" value="1"/>
</dbReference>
<dbReference type="Proteomes" id="UP000664417">
    <property type="component" value="Unassembled WGS sequence"/>
</dbReference>
<proteinExistence type="predicted"/>
<dbReference type="RefSeq" id="WP_207858713.1">
    <property type="nucleotide sequence ID" value="NZ_JAFREP010000007.1"/>
</dbReference>
<dbReference type="GO" id="GO:0016746">
    <property type="term" value="F:acyltransferase activity"/>
    <property type="evidence" value="ECO:0007669"/>
    <property type="project" value="UniProtKB-KW"/>
</dbReference>
<dbReference type="EMBL" id="JAFREP010000007">
    <property type="protein sequence ID" value="MBO1318895.1"/>
    <property type="molecule type" value="Genomic_DNA"/>
</dbReference>
<accession>A0A8J7QIP0</accession>
<evidence type="ECO:0000313" key="2">
    <source>
        <dbReference type="EMBL" id="MBO1318895.1"/>
    </source>
</evidence>
<evidence type="ECO:0000313" key="3">
    <source>
        <dbReference type="Proteomes" id="UP000664417"/>
    </source>
</evidence>
<keyword evidence="3" id="KW-1185">Reference proteome</keyword>
<dbReference type="SUPFAM" id="SSF69593">
    <property type="entry name" value="Glycerol-3-phosphate (1)-acyltransferase"/>
    <property type="match status" value="1"/>
</dbReference>
<dbReference type="Pfam" id="PF01553">
    <property type="entry name" value="Acyltransferase"/>
    <property type="match status" value="1"/>
</dbReference>
<feature type="domain" description="Phospholipid/glycerol acyltransferase" evidence="1">
    <location>
        <begin position="73"/>
        <end position="190"/>
    </location>
</feature>
<dbReference type="GO" id="GO:0016020">
    <property type="term" value="C:membrane"/>
    <property type="evidence" value="ECO:0007669"/>
    <property type="project" value="TreeGrafter"/>
</dbReference>
<dbReference type="PANTHER" id="PTHR22753">
    <property type="entry name" value="TRANSMEMBRANE PROTEIN 68"/>
    <property type="match status" value="1"/>
</dbReference>
<reference evidence="2" key="1">
    <citation type="submission" date="2021-03" db="EMBL/GenBank/DDBJ databases">
        <authorList>
            <person name="Wang G."/>
        </authorList>
    </citation>
    <scope>NUCLEOTIDE SEQUENCE</scope>
    <source>
        <strain evidence="2">KCTC 12899</strain>
    </source>
</reference>
<keyword evidence="2" id="KW-0012">Acyltransferase</keyword>
<dbReference type="InterPro" id="IPR002123">
    <property type="entry name" value="Plipid/glycerol_acylTrfase"/>
</dbReference>
<dbReference type="CDD" id="cd07987">
    <property type="entry name" value="LPLAT_MGAT-like"/>
    <property type="match status" value="1"/>
</dbReference>
<keyword evidence="2" id="KW-0808">Transferase</keyword>